<comment type="caution">
    <text evidence="2">The sequence shown here is derived from an EMBL/GenBank/DDBJ whole genome shotgun (WGS) entry which is preliminary data.</text>
</comment>
<dbReference type="AlphaFoldDB" id="A0A4Y2IZS1"/>
<keyword evidence="3" id="KW-1185">Reference proteome</keyword>
<reference evidence="2 3" key="1">
    <citation type="journal article" date="2019" name="Sci. Rep.">
        <title>Orb-weaving spider Araneus ventricosus genome elucidates the spidroin gene catalogue.</title>
        <authorList>
            <person name="Kono N."/>
            <person name="Nakamura H."/>
            <person name="Ohtoshi R."/>
            <person name="Moran D.A.P."/>
            <person name="Shinohara A."/>
            <person name="Yoshida Y."/>
            <person name="Fujiwara M."/>
            <person name="Mori M."/>
            <person name="Tomita M."/>
            <person name="Arakawa K."/>
        </authorList>
    </citation>
    <scope>NUCLEOTIDE SEQUENCE [LARGE SCALE GENOMIC DNA]</scope>
</reference>
<feature type="compositionally biased region" description="Basic residues" evidence="1">
    <location>
        <begin position="151"/>
        <end position="169"/>
    </location>
</feature>
<evidence type="ECO:0000313" key="2">
    <source>
        <dbReference type="EMBL" id="GBM82382.1"/>
    </source>
</evidence>
<gene>
    <name evidence="2" type="ORF">AVEN_84812_1</name>
</gene>
<sequence>MEKRDITEKMVADKLTGNFVHVFAQPPLKLPPKPRQTSINWDAPSAEFPAEPDIVEPKALVADGTTAAPLEQKSKSEMSAMGPPSPSTSNVDEVEDMPSEDSTDSAKYYEVHGTPQAPERYSKVTFLKEKKHQSKKVESYASNTDDDFKSGPRKRPAKKKGKAVQKKMSKGSVGTPVLMDQQQPTLESGLVETTPKILEKGPTAACSGHA</sequence>
<dbReference type="Proteomes" id="UP000499080">
    <property type="component" value="Unassembled WGS sequence"/>
</dbReference>
<feature type="region of interest" description="Disordered" evidence="1">
    <location>
        <begin position="26"/>
        <end position="49"/>
    </location>
</feature>
<evidence type="ECO:0000256" key="1">
    <source>
        <dbReference type="SAM" id="MobiDB-lite"/>
    </source>
</evidence>
<evidence type="ECO:0000313" key="3">
    <source>
        <dbReference type="Proteomes" id="UP000499080"/>
    </source>
</evidence>
<feature type="region of interest" description="Disordered" evidence="1">
    <location>
        <begin position="61"/>
        <end position="210"/>
    </location>
</feature>
<accession>A0A4Y2IZS1</accession>
<feature type="compositionally biased region" description="Acidic residues" evidence="1">
    <location>
        <begin position="92"/>
        <end position="103"/>
    </location>
</feature>
<organism evidence="2 3">
    <name type="scientific">Araneus ventricosus</name>
    <name type="common">Orbweaver spider</name>
    <name type="synonym">Epeira ventricosa</name>
    <dbReference type="NCBI Taxonomy" id="182803"/>
    <lineage>
        <taxon>Eukaryota</taxon>
        <taxon>Metazoa</taxon>
        <taxon>Ecdysozoa</taxon>
        <taxon>Arthropoda</taxon>
        <taxon>Chelicerata</taxon>
        <taxon>Arachnida</taxon>
        <taxon>Araneae</taxon>
        <taxon>Araneomorphae</taxon>
        <taxon>Entelegynae</taxon>
        <taxon>Araneoidea</taxon>
        <taxon>Araneidae</taxon>
        <taxon>Araneus</taxon>
    </lineage>
</organism>
<protein>
    <submittedName>
        <fullName evidence="2">Uncharacterized protein</fullName>
    </submittedName>
</protein>
<proteinExistence type="predicted"/>
<dbReference type="EMBL" id="BGPR01003008">
    <property type="protein sequence ID" value="GBM82382.1"/>
    <property type="molecule type" value="Genomic_DNA"/>
</dbReference>
<name>A0A4Y2IZS1_ARAVE</name>